<evidence type="ECO:0000313" key="1">
    <source>
        <dbReference type="EMBL" id="JAP93131.1"/>
    </source>
</evidence>
<dbReference type="Gene3D" id="1.25.40.20">
    <property type="entry name" value="Ankyrin repeat-containing domain"/>
    <property type="match status" value="2"/>
</dbReference>
<sequence>VWMNNEDQVQKLAESHICSIDTEGQTALMHAAGRGYKNLVDLLKKEQKIRDNEGKTALMISIINWKHDITHMLLEEIGIQDNDGWTALMHAIAQDDLKAFDLLHDELEITNLQGQSPLMVAAQLNSDIFVEEILKQCPQLLKQQDFSGKTALSYAIVQGNPEICKMLLEEKDVEDNFGITNQQLAIISGNQQIIDLFQIEPSQIQSDRIDENNYAIEKTINPDEVTKDEAQQIFDRINKMQVVKENSASE</sequence>
<dbReference type="Pfam" id="PF12796">
    <property type="entry name" value="Ank_2"/>
    <property type="match status" value="2"/>
</dbReference>
<accession>A0A146KCE1</accession>
<gene>
    <name evidence="1" type="ORF">TPC1_14698</name>
</gene>
<feature type="non-terminal residue" evidence="1">
    <location>
        <position position="1"/>
    </location>
</feature>
<dbReference type="SMART" id="SM00248">
    <property type="entry name" value="ANK"/>
    <property type="match status" value="5"/>
</dbReference>
<dbReference type="PANTHER" id="PTHR24120:SF4">
    <property type="entry name" value="GH07239P"/>
    <property type="match status" value="1"/>
</dbReference>
<name>A0A146KCE1_9EUKA</name>
<dbReference type="PANTHER" id="PTHR24120">
    <property type="entry name" value="GH07239P"/>
    <property type="match status" value="1"/>
</dbReference>
<dbReference type="InterPro" id="IPR036770">
    <property type="entry name" value="Ankyrin_rpt-contain_sf"/>
</dbReference>
<organism evidence="1">
    <name type="scientific">Trepomonas sp. PC1</name>
    <dbReference type="NCBI Taxonomy" id="1076344"/>
    <lineage>
        <taxon>Eukaryota</taxon>
        <taxon>Metamonada</taxon>
        <taxon>Diplomonadida</taxon>
        <taxon>Hexamitidae</taxon>
        <taxon>Hexamitinae</taxon>
        <taxon>Trepomonas</taxon>
    </lineage>
</organism>
<dbReference type="InterPro" id="IPR002110">
    <property type="entry name" value="Ankyrin_rpt"/>
</dbReference>
<proteinExistence type="predicted"/>
<dbReference type="SUPFAM" id="SSF48403">
    <property type="entry name" value="Ankyrin repeat"/>
    <property type="match status" value="1"/>
</dbReference>
<reference evidence="1" key="1">
    <citation type="submission" date="2015-07" db="EMBL/GenBank/DDBJ databases">
        <title>Adaptation to a free-living lifestyle via gene acquisitions in the diplomonad Trepomonas sp. PC1.</title>
        <authorList>
            <person name="Xu F."/>
            <person name="Jerlstrom-Hultqvist J."/>
            <person name="Kolisko M."/>
            <person name="Simpson A.G.B."/>
            <person name="Roger A.J."/>
            <person name="Svard S.G."/>
            <person name="Andersson J.O."/>
        </authorList>
    </citation>
    <scope>NUCLEOTIDE SEQUENCE</scope>
    <source>
        <strain evidence="1">PC1</strain>
    </source>
</reference>
<protein>
    <submittedName>
        <fullName evidence="1">Protein 21.1</fullName>
    </submittedName>
</protein>
<dbReference type="EMBL" id="GDID01003475">
    <property type="protein sequence ID" value="JAP93131.1"/>
    <property type="molecule type" value="Transcribed_RNA"/>
</dbReference>
<dbReference type="AlphaFoldDB" id="A0A146KCE1"/>